<dbReference type="Proteomes" id="UP000003327">
    <property type="component" value="Unassembled WGS sequence"/>
</dbReference>
<dbReference type="AlphaFoldDB" id="C9MNN1"/>
<sequence>MRWFNLDQRTFFLLLVCICPRDKCVSFLFQSMKLIVSINET</sequence>
<dbReference type="STRING" id="649761.HMPREF0973_01219"/>
<organism evidence="1 2">
    <name type="scientific">Prevotella veroralis F0319</name>
    <dbReference type="NCBI Taxonomy" id="649761"/>
    <lineage>
        <taxon>Bacteria</taxon>
        <taxon>Pseudomonadati</taxon>
        <taxon>Bacteroidota</taxon>
        <taxon>Bacteroidia</taxon>
        <taxon>Bacteroidales</taxon>
        <taxon>Prevotellaceae</taxon>
        <taxon>Prevotella</taxon>
    </lineage>
</organism>
<accession>C9MNN1</accession>
<evidence type="ECO:0000313" key="1">
    <source>
        <dbReference type="EMBL" id="EEX18684.1"/>
    </source>
</evidence>
<keyword evidence="2" id="KW-1185">Reference proteome</keyword>
<protein>
    <submittedName>
        <fullName evidence="1">Uncharacterized protein</fullName>
    </submittedName>
</protein>
<evidence type="ECO:0000313" key="2">
    <source>
        <dbReference type="Proteomes" id="UP000003327"/>
    </source>
</evidence>
<name>C9MNN1_9BACT</name>
<dbReference type="HOGENOM" id="CLU_3274801_0_0_10"/>
<dbReference type="EMBL" id="ACVA01000031">
    <property type="protein sequence ID" value="EEX18684.1"/>
    <property type="molecule type" value="Genomic_DNA"/>
</dbReference>
<proteinExistence type="predicted"/>
<reference evidence="1 2" key="1">
    <citation type="submission" date="2009-09" db="EMBL/GenBank/DDBJ databases">
        <authorList>
            <person name="Weinstock G."/>
            <person name="Sodergren E."/>
            <person name="Clifton S."/>
            <person name="Fulton L."/>
            <person name="Fulton B."/>
            <person name="Courtney L."/>
            <person name="Fronick C."/>
            <person name="Harrison M."/>
            <person name="Strong C."/>
            <person name="Farmer C."/>
            <person name="Delahaunty K."/>
            <person name="Markovic C."/>
            <person name="Hall O."/>
            <person name="Minx P."/>
            <person name="Tomlinson C."/>
            <person name="Mitreva M."/>
            <person name="Nelson J."/>
            <person name="Hou S."/>
            <person name="Wollam A."/>
            <person name="Pepin K.H."/>
            <person name="Johnson M."/>
            <person name="Bhonagiri V."/>
            <person name="Nash W.E."/>
            <person name="Warren W."/>
            <person name="Chinwalla A."/>
            <person name="Mardis E.R."/>
            <person name="Wilson R.K."/>
        </authorList>
    </citation>
    <scope>NUCLEOTIDE SEQUENCE [LARGE SCALE GENOMIC DNA]</scope>
    <source>
        <strain evidence="1 2">F0319</strain>
    </source>
</reference>
<comment type="caution">
    <text evidence="1">The sequence shown here is derived from an EMBL/GenBank/DDBJ whole genome shotgun (WGS) entry which is preliminary data.</text>
</comment>
<gene>
    <name evidence="1" type="ORF">HMPREF0973_01219</name>
</gene>